<dbReference type="AlphaFoldDB" id="A0A2M7BFC8"/>
<gene>
    <name evidence="1" type="ORF">COS54_00430</name>
</gene>
<accession>A0A2M7BFC8</accession>
<dbReference type="EMBL" id="PEVC01000011">
    <property type="protein sequence ID" value="PIV01794.1"/>
    <property type="molecule type" value="Genomic_DNA"/>
</dbReference>
<evidence type="ECO:0000313" key="2">
    <source>
        <dbReference type="Proteomes" id="UP000229631"/>
    </source>
</evidence>
<organism evidence="1 2">
    <name type="scientific">Candidatus Shapirobacteria bacterium CG03_land_8_20_14_0_80_39_12</name>
    <dbReference type="NCBI Taxonomy" id="1974879"/>
    <lineage>
        <taxon>Bacteria</taxon>
        <taxon>Candidatus Shapironibacteriota</taxon>
    </lineage>
</organism>
<dbReference type="Gene3D" id="2.20.28.160">
    <property type="match status" value="1"/>
</dbReference>
<dbReference type="PANTHER" id="PTHR40393:SF1">
    <property type="entry name" value="LYSINE BIOSYNTHESIS PROTEIN-RELATED"/>
    <property type="match status" value="1"/>
</dbReference>
<name>A0A2M7BFC8_9BACT</name>
<evidence type="ECO:0000313" key="1">
    <source>
        <dbReference type="EMBL" id="PIV01794.1"/>
    </source>
</evidence>
<reference evidence="2" key="1">
    <citation type="submission" date="2017-09" db="EMBL/GenBank/DDBJ databases">
        <title>Depth-based differentiation of microbial function through sediment-hosted aquifers and enrichment of novel symbionts in the deep terrestrial subsurface.</title>
        <authorList>
            <person name="Probst A.J."/>
            <person name="Ladd B."/>
            <person name="Jarett J.K."/>
            <person name="Geller-Mcgrath D.E."/>
            <person name="Sieber C.M.K."/>
            <person name="Emerson J.B."/>
            <person name="Anantharaman K."/>
            <person name="Thomas B.C."/>
            <person name="Malmstrom R."/>
            <person name="Stieglmeier M."/>
            <person name="Klingl A."/>
            <person name="Woyke T."/>
            <person name="Ryan C.M."/>
            <person name="Banfield J.F."/>
        </authorList>
    </citation>
    <scope>NUCLEOTIDE SEQUENCE [LARGE SCALE GENOMIC DNA]</scope>
</reference>
<proteinExistence type="predicted"/>
<dbReference type="Proteomes" id="UP000229631">
    <property type="component" value="Unassembled WGS sequence"/>
</dbReference>
<dbReference type="PANTHER" id="PTHR40393">
    <property type="entry name" value="LYSINE BIOSYNTHESIS PROTEIN-RELATED-RELATED"/>
    <property type="match status" value="1"/>
</dbReference>
<dbReference type="InterPro" id="IPR005906">
    <property type="entry name" value="LysW"/>
</dbReference>
<protein>
    <submittedName>
        <fullName evidence="1">Lysine biosynthesis protein LysW</fullName>
    </submittedName>
</protein>
<comment type="caution">
    <text evidence="1">The sequence shown here is derived from an EMBL/GenBank/DDBJ whole genome shotgun (WGS) entry which is preliminary data.</text>
</comment>
<dbReference type="Pfam" id="PF21344">
    <property type="entry name" value="Zn_ribbon_LysW"/>
    <property type="match status" value="1"/>
</dbReference>
<sequence>MSKKVAVCPICDAQVSLAQDVEESEIITCSDCRSRLVVEKVKGSKVSLSKAPEVEEDWGE</sequence>